<accession>A0A8J5D5A1</accession>
<dbReference type="EMBL" id="JACEEZ010001113">
    <property type="protein sequence ID" value="KAG0729480.1"/>
    <property type="molecule type" value="Genomic_DNA"/>
</dbReference>
<reference evidence="1" key="1">
    <citation type="submission" date="2020-07" db="EMBL/GenBank/DDBJ databases">
        <title>The High-quality genome of the commercially important snow crab, Chionoecetes opilio.</title>
        <authorList>
            <person name="Jeong J.-H."/>
            <person name="Ryu S."/>
        </authorList>
    </citation>
    <scope>NUCLEOTIDE SEQUENCE</scope>
    <source>
        <strain evidence="1">MADBK_172401_WGS</strain>
        <tissue evidence="1">Digestive gland</tissue>
    </source>
</reference>
<dbReference type="Proteomes" id="UP000770661">
    <property type="component" value="Unassembled WGS sequence"/>
</dbReference>
<comment type="caution">
    <text evidence="1">The sequence shown here is derived from an EMBL/GenBank/DDBJ whole genome shotgun (WGS) entry which is preliminary data.</text>
</comment>
<keyword evidence="2" id="KW-1185">Reference proteome</keyword>
<organism evidence="1 2">
    <name type="scientific">Chionoecetes opilio</name>
    <name type="common">Atlantic snow crab</name>
    <name type="synonym">Cancer opilio</name>
    <dbReference type="NCBI Taxonomy" id="41210"/>
    <lineage>
        <taxon>Eukaryota</taxon>
        <taxon>Metazoa</taxon>
        <taxon>Ecdysozoa</taxon>
        <taxon>Arthropoda</taxon>
        <taxon>Crustacea</taxon>
        <taxon>Multicrustacea</taxon>
        <taxon>Malacostraca</taxon>
        <taxon>Eumalacostraca</taxon>
        <taxon>Eucarida</taxon>
        <taxon>Decapoda</taxon>
        <taxon>Pleocyemata</taxon>
        <taxon>Brachyura</taxon>
        <taxon>Eubrachyura</taxon>
        <taxon>Majoidea</taxon>
        <taxon>Majidae</taxon>
        <taxon>Chionoecetes</taxon>
    </lineage>
</organism>
<dbReference type="AlphaFoldDB" id="A0A8J5D5A1"/>
<proteinExistence type="predicted"/>
<evidence type="ECO:0000313" key="2">
    <source>
        <dbReference type="Proteomes" id="UP000770661"/>
    </source>
</evidence>
<sequence length="150" mass="16253">MKEVERKAFSRDLAMAKLRTKIFGCSSLGAWPWRALVCRQVSGAPAHEKTVRMRALLRQAEAVFCSSEVKLYKLTGPRWLGAWGCRPRRLPAGALHGTVYRAQVPARGGRRAARGCASNPYSACMANLMETTGLIRIAGHVCLVGGLAAG</sequence>
<name>A0A8J5D5A1_CHIOP</name>
<gene>
    <name evidence="1" type="ORF">GWK47_030253</name>
</gene>
<evidence type="ECO:0000313" key="1">
    <source>
        <dbReference type="EMBL" id="KAG0729480.1"/>
    </source>
</evidence>
<protein>
    <submittedName>
        <fullName evidence="1">Uncharacterized protein</fullName>
    </submittedName>
</protein>